<feature type="coiled-coil region" evidence="2">
    <location>
        <begin position="109"/>
        <end position="139"/>
    </location>
</feature>
<dbReference type="PANTHER" id="PTHR44360">
    <property type="entry name" value="DNAJ HOMOLOG SUBFAMILY B MEMBER 9"/>
    <property type="match status" value="1"/>
</dbReference>
<dbReference type="GO" id="GO:0005783">
    <property type="term" value="C:endoplasmic reticulum"/>
    <property type="evidence" value="ECO:0007669"/>
    <property type="project" value="TreeGrafter"/>
</dbReference>
<dbReference type="InterPro" id="IPR051948">
    <property type="entry name" value="Hsp70_co-chaperone_J-domain"/>
</dbReference>
<keyword evidence="1" id="KW-0143">Chaperone</keyword>
<evidence type="ECO:0000259" key="3">
    <source>
        <dbReference type="PROSITE" id="PS50076"/>
    </source>
</evidence>
<gene>
    <name evidence="4" type="ORF">POBO1169_LOCUS18955</name>
</gene>
<dbReference type="CDD" id="cd06257">
    <property type="entry name" value="DnaJ"/>
    <property type="match status" value="1"/>
</dbReference>
<dbReference type="AlphaFoldDB" id="A0A7S0RXV0"/>
<dbReference type="SUPFAM" id="SSF46565">
    <property type="entry name" value="Chaperone J-domain"/>
    <property type="match status" value="1"/>
</dbReference>
<dbReference type="SMART" id="SM00271">
    <property type="entry name" value="DnaJ"/>
    <property type="match status" value="1"/>
</dbReference>
<accession>A0A7S0RXV0</accession>
<evidence type="ECO:0000256" key="2">
    <source>
        <dbReference type="SAM" id="Coils"/>
    </source>
</evidence>
<protein>
    <recommendedName>
        <fullName evidence="3">J domain-containing protein</fullName>
    </recommendedName>
</protein>
<dbReference type="GO" id="GO:0051787">
    <property type="term" value="F:misfolded protein binding"/>
    <property type="evidence" value="ECO:0007669"/>
    <property type="project" value="TreeGrafter"/>
</dbReference>
<dbReference type="Gene3D" id="1.10.287.110">
    <property type="entry name" value="DnaJ domain"/>
    <property type="match status" value="1"/>
</dbReference>
<dbReference type="PRINTS" id="PR00625">
    <property type="entry name" value="JDOMAIN"/>
</dbReference>
<dbReference type="EMBL" id="HBFA01037885">
    <property type="protein sequence ID" value="CAD8689113.1"/>
    <property type="molecule type" value="Transcribed_RNA"/>
</dbReference>
<dbReference type="PANTHER" id="PTHR44360:SF1">
    <property type="entry name" value="DNAJ HOMOLOG SUBFAMILY B MEMBER 9"/>
    <property type="match status" value="1"/>
</dbReference>
<proteinExistence type="predicted"/>
<dbReference type="InterPro" id="IPR001623">
    <property type="entry name" value="DnaJ_domain"/>
</dbReference>
<sequence length="323" mass="36851">MDTCYTLWSTTPRASQHLHISEVRQNVHWVKPIRTMRAVLTVASLPGRMGGDARTTRHTEILGRRTTSTPTKLLRTKRRVSSISAVAMEFEMDKEAAQALNEVCNRAIKVMLENDAEGAEELDDELEEQRRMVVEYEQDYDCARFLAVVQGFLNHLVLEEVGSLSGVYEKAFTKIANLVDGSDWKLDVLGAPEVPEQPQFSTWEEVNKELEEKAFNKAFNIEAEEKSDSDTIDTSDFYKLLQTPRDATPKELRQSYRRLALSWHPDVNKAPNAQQVFVLISRAYEILSDPQLRKQYDQFGGTENPPVCYEFELHGCLVVALLH</sequence>
<keyword evidence="2" id="KW-0175">Coiled coil</keyword>
<organism evidence="4">
    <name type="scientific">Pyramimonas obovata</name>
    <dbReference type="NCBI Taxonomy" id="1411642"/>
    <lineage>
        <taxon>Eukaryota</taxon>
        <taxon>Viridiplantae</taxon>
        <taxon>Chlorophyta</taxon>
        <taxon>Pyramimonadophyceae</taxon>
        <taxon>Pyramimonadales</taxon>
        <taxon>Pyramimonadaceae</taxon>
        <taxon>Pyramimonas</taxon>
        <taxon>Pyramimonas incertae sedis</taxon>
    </lineage>
</organism>
<dbReference type="InterPro" id="IPR036869">
    <property type="entry name" value="J_dom_sf"/>
</dbReference>
<dbReference type="PROSITE" id="PS00636">
    <property type="entry name" value="DNAJ_1"/>
    <property type="match status" value="1"/>
</dbReference>
<dbReference type="GO" id="GO:0036503">
    <property type="term" value="P:ERAD pathway"/>
    <property type="evidence" value="ECO:0007669"/>
    <property type="project" value="TreeGrafter"/>
</dbReference>
<dbReference type="GO" id="GO:0051087">
    <property type="term" value="F:protein-folding chaperone binding"/>
    <property type="evidence" value="ECO:0007669"/>
    <property type="project" value="TreeGrafter"/>
</dbReference>
<dbReference type="PROSITE" id="PS50076">
    <property type="entry name" value="DNAJ_2"/>
    <property type="match status" value="1"/>
</dbReference>
<reference evidence="4" key="1">
    <citation type="submission" date="2021-01" db="EMBL/GenBank/DDBJ databases">
        <authorList>
            <person name="Corre E."/>
            <person name="Pelletier E."/>
            <person name="Niang G."/>
            <person name="Scheremetjew M."/>
            <person name="Finn R."/>
            <person name="Kale V."/>
            <person name="Holt S."/>
            <person name="Cochrane G."/>
            <person name="Meng A."/>
            <person name="Brown T."/>
            <person name="Cohen L."/>
        </authorList>
    </citation>
    <scope>NUCLEOTIDE SEQUENCE</scope>
    <source>
        <strain evidence="4">CCMP722</strain>
    </source>
</reference>
<evidence type="ECO:0000313" key="4">
    <source>
        <dbReference type="EMBL" id="CAD8689113.1"/>
    </source>
</evidence>
<evidence type="ECO:0000256" key="1">
    <source>
        <dbReference type="ARBA" id="ARBA00023186"/>
    </source>
</evidence>
<dbReference type="InterPro" id="IPR018253">
    <property type="entry name" value="DnaJ_domain_CS"/>
</dbReference>
<dbReference type="Pfam" id="PF00226">
    <property type="entry name" value="DnaJ"/>
    <property type="match status" value="1"/>
</dbReference>
<feature type="domain" description="J" evidence="3">
    <location>
        <begin position="236"/>
        <end position="300"/>
    </location>
</feature>
<name>A0A7S0RXV0_9CHLO</name>